<gene>
    <name evidence="1" type="ORF">DX914_10200</name>
</gene>
<comment type="caution">
    <text evidence="1">The sequence shown here is derived from an EMBL/GenBank/DDBJ whole genome shotgun (WGS) entry which is preliminary data.</text>
</comment>
<protein>
    <submittedName>
        <fullName evidence="1">Uncharacterized protein</fullName>
    </submittedName>
</protein>
<evidence type="ECO:0000313" key="2">
    <source>
        <dbReference type="Proteomes" id="UP000264492"/>
    </source>
</evidence>
<reference evidence="1 2" key="1">
    <citation type="submission" date="2018-08" db="EMBL/GenBank/DDBJ databases">
        <title>Lysobacter sp. zong2l5, whole genome shotgun sequence.</title>
        <authorList>
            <person name="Zhang X."/>
            <person name="Feng G."/>
            <person name="Zhu H."/>
        </authorList>
    </citation>
    <scope>NUCLEOTIDE SEQUENCE [LARGE SCALE GENOMIC DNA]</scope>
    <source>
        <strain evidence="2">zong2l5</strain>
    </source>
</reference>
<dbReference type="RefSeq" id="WP_115858866.1">
    <property type="nucleotide sequence ID" value="NZ_QTSU01000001.1"/>
</dbReference>
<dbReference type="Proteomes" id="UP000264492">
    <property type="component" value="Unassembled WGS sequence"/>
</dbReference>
<accession>A0A371K6D5</accession>
<evidence type="ECO:0000313" key="1">
    <source>
        <dbReference type="EMBL" id="RDZ29428.1"/>
    </source>
</evidence>
<organism evidence="1 2">
    <name type="scientific">Lysobacter silvisoli</name>
    <dbReference type="NCBI Taxonomy" id="2293254"/>
    <lineage>
        <taxon>Bacteria</taxon>
        <taxon>Pseudomonadati</taxon>
        <taxon>Pseudomonadota</taxon>
        <taxon>Gammaproteobacteria</taxon>
        <taxon>Lysobacterales</taxon>
        <taxon>Lysobacteraceae</taxon>
        <taxon>Lysobacter</taxon>
    </lineage>
</organism>
<proteinExistence type="predicted"/>
<name>A0A371K6D5_9GAMM</name>
<dbReference type="EMBL" id="QTSU01000001">
    <property type="protein sequence ID" value="RDZ29428.1"/>
    <property type="molecule type" value="Genomic_DNA"/>
</dbReference>
<sequence length="143" mass="15959">MDIHSRGVVSFLSDIQDRREQLQALRAHYLAAGASRARIGLNLSARPFKAHHGGTVAQYQGCLPMCLYVSTADGREYELSASLLWQEQAWRIETELRRENDDGGWDLVHELPPRTAVDLPSCLQQFQAAIADLAGFQDRVLPG</sequence>
<dbReference type="AlphaFoldDB" id="A0A371K6D5"/>
<keyword evidence="2" id="KW-1185">Reference proteome</keyword>